<feature type="transmembrane region" description="Helical" evidence="4">
    <location>
        <begin position="7"/>
        <end position="28"/>
    </location>
</feature>
<keyword evidence="4" id="KW-0472">Membrane</keyword>
<keyword evidence="2" id="KW-0255">Endonuclease</keyword>
<protein>
    <recommendedName>
        <fullName evidence="5">TNase-like domain-containing protein</fullName>
    </recommendedName>
</protein>
<keyword evidence="4" id="KW-0812">Transmembrane</keyword>
<dbReference type="SUPFAM" id="SSF50199">
    <property type="entry name" value="Staphylococcal nuclease"/>
    <property type="match status" value="1"/>
</dbReference>
<evidence type="ECO:0000256" key="3">
    <source>
        <dbReference type="ARBA" id="ARBA00022801"/>
    </source>
</evidence>
<dbReference type="Gene3D" id="2.40.50.90">
    <property type="match status" value="1"/>
</dbReference>
<accession>A0A098E723</accession>
<organism evidence="6">
    <name type="scientific">groundwater metagenome</name>
    <dbReference type="NCBI Taxonomy" id="717931"/>
    <lineage>
        <taxon>unclassified sequences</taxon>
        <taxon>metagenomes</taxon>
        <taxon>ecological metagenomes</taxon>
    </lineage>
</organism>
<dbReference type="GO" id="GO:0016787">
    <property type="term" value="F:hydrolase activity"/>
    <property type="evidence" value="ECO:0007669"/>
    <property type="project" value="UniProtKB-KW"/>
</dbReference>
<dbReference type="InterPro" id="IPR016071">
    <property type="entry name" value="Staphylococal_nuclease_OB-fold"/>
</dbReference>
<evidence type="ECO:0000313" key="6">
    <source>
        <dbReference type="EMBL" id="CEG11276.1"/>
    </source>
</evidence>
<dbReference type="PROSITE" id="PS50830">
    <property type="entry name" value="TNASE_3"/>
    <property type="match status" value="1"/>
</dbReference>
<dbReference type="PANTHER" id="PTHR12302">
    <property type="entry name" value="EBNA2 BINDING PROTEIN P100"/>
    <property type="match status" value="1"/>
</dbReference>
<feature type="domain" description="TNase-like" evidence="5">
    <location>
        <begin position="40"/>
        <end position="167"/>
    </location>
</feature>
<keyword evidence="4" id="KW-1133">Transmembrane helix</keyword>
<evidence type="ECO:0000259" key="5">
    <source>
        <dbReference type="PROSITE" id="PS50830"/>
    </source>
</evidence>
<keyword evidence="1" id="KW-0540">Nuclease</keyword>
<dbReference type="GO" id="GO:0004519">
    <property type="term" value="F:endonuclease activity"/>
    <property type="evidence" value="ECO:0007669"/>
    <property type="project" value="UniProtKB-KW"/>
</dbReference>
<name>A0A098E723_9ZZZZ</name>
<sequence length="177" mass="20152">MGLTKKLFLIAVTIIVLGICLFLAANYLNLNQIFEGKNGGIITDYVTTVHDGDTIRTQNLSESIRVLHIDTPEIPPAGKDYYGIEARDFLKSEILKKNIKLKCKGKDKYNRNLCEIYPMDADTDDIKESYNYQMVKNGYACPFMTENKEIKNAGIEARNKKIGIFSENSTYKCRDDF</sequence>
<dbReference type="PANTHER" id="PTHR12302:SF3">
    <property type="entry name" value="SERINE_THREONINE-PROTEIN KINASE 31"/>
    <property type="match status" value="1"/>
</dbReference>
<evidence type="ECO:0000256" key="1">
    <source>
        <dbReference type="ARBA" id="ARBA00022722"/>
    </source>
</evidence>
<evidence type="ECO:0000256" key="4">
    <source>
        <dbReference type="SAM" id="Phobius"/>
    </source>
</evidence>
<keyword evidence="3" id="KW-0378">Hydrolase</keyword>
<dbReference type="AlphaFoldDB" id="A0A098E723"/>
<dbReference type="SMART" id="SM00318">
    <property type="entry name" value="SNc"/>
    <property type="match status" value="1"/>
</dbReference>
<dbReference type="EMBL" id="CCXY01000042">
    <property type="protein sequence ID" value="CEG11276.1"/>
    <property type="molecule type" value="Genomic_DNA"/>
</dbReference>
<gene>
    <name evidence="6" type="ORF">MSIBF_A1360006</name>
</gene>
<proteinExistence type="predicted"/>
<reference evidence="6" key="1">
    <citation type="submission" date="2014-09" db="EMBL/GenBank/DDBJ databases">
        <authorList>
            <person name="Probst J Alexander"/>
        </authorList>
    </citation>
    <scope>NUCLEOTIDE SEQUENCE</scope>
</reference>
<dbReference type="InterPro" id="IPR035437">
    <property type="entry name" value="SNase_OB-fold_sf"/>
</dbReference>
<evidence type="ECO:0000256" key="2">
    <source>
        <dbReference type="ARBA" id="ARBA00022759"/>
    </source>
</evidence>
<dbReference type="Pfam" id="PF00565">
    <property type="entry name" value="SNase"/>
    <property type="match status" value="1"/>
</dbReference>